<sequence length="120" mass="13414">MTDKQKNKVGEIARHIGGPHPCDNGVSYDEPQCGRCNTSRAVVVYSVHVEPLECELQRLQAENALMQSMIAALARKVANLTRRWAKAGNVDNSAEYWTSWARHDAEAAYIATEDHHDQLP</sequence>
<name>A0A0X8JJK9_9BACT</name>
<gene>
    <name evidence="1" type="ORF">AXF13_06840</name>
</gene>
<organism evidence="1 2">
    <name type="scientific">Desulfovibrio fairfieldensis</name>
    <dbReference type="NCBI Taxonomy" id="44742"/>
    <lineage>
        <taxon>Bacteria</taxon>
        <taxon>Pseudomonadati</taxon>
        <taxon>Thermodesulfobacteriota</taxon>
        <taxon>Desulfovibrionia</taxon>
        <taxon>Desulfovibrionales</taxon>
        <taxon>Desulfovibrionaceae</taxon>
        <taxon>Desulfovibrio</taxon>
    </lineage>
</organism>
<dbReference type="Proteomes" id="UP000069241">
    <property type="component" value="Chromosome"/>
</dbReference>
<proteinExistence type="predicted"/>
<evidence type="ECO:0000313" key="2">
    <source>
        <dbReference type="Proteomes" id="UP000069241"/>
    </source>
</evidence>
<evidence type="ECO:0000313" key="1">
    <source>
        <dbReference type="EMBL" id="AMD89852.1"/>
    </source>
</evidence>
<dbReference type="AlphaFoldDB" id="A0A0X8JJK9"/>
<keyword evidence="2" id="KW-1185">Reference proteome</keyword>
<reference evidence="2" key="1">
    <citation type="submission" date="2016-02" db="EMBL/GenBank/DDBJ databases">
        <authorList>
            <person name="Holder M.E."/>
            <person name="Ajami N.J."/>
            <person name="Petrosino J.F."/>
        </authorList>
    </citation>
    <scope>NUCLEOTIDE SEQUENCE [LARGE SCALE GENOMIC DNA]</scope>
    <source>
        <strain evidence="2">CCUG 45958</strain>
    </source>
</reference>
<dbReference type="STRING" id="44742.AXF13_06840"/>
<protein>
    <submittedName>
        <fullName evidence="1">Uncharacterized protein</fullName>
    </submittedName>
</protein>
<accession>A0A0X8JJK9</accession>
<dbReference type="KEGG" id="dfi:AXF13_06840"/>
<dbReference type="EMBL" id="CP014229">
    <property type="protein sequence ID" value="AMD89852.1"/>
    <property type="molecule type" value="Genomic_DNA"/>
</dbReference>